<dbReference type="GO" id="GO:0005576">
    <property type="term" value="C:extracellular region"/>
    <property type="evidence" value="ECO:0007669"/>
    <property type="project" value="InterPro"/>
</dbReference>
<evidence type="ECO:0000259" key="13">
    <source>
        <dbReference type="PROSITE" id="PS51091"/>
    </source>
</evidence>
<evidence type="ECO:0000256" key="8">
    <source>
        <dbReference type="PROSITE-ProRule" id="PRU00076"/>
    </source>
</evidence>
<keyword evidence="5" id="KW-0325">Glycoprotein</keyword>
<dbReference type="SMART" id="SM00130">
    <property type="entry name" value="KR"/>
    <property type="match status" value="1"/>
</dbReference>
<dbReference type="CDD" id="cd00061">
    <property type="entry name" value="FN1"/>
    <property type="match status" value="1"/>
</dbReference>
<protein>
    <recommendedName>
        <fullName evidence="7">Tissue-type plasminogen activator</fullName>
    </recommendedName>
</protein>
<dbReference type="PROSITE" id="PS00022">
    <property type="entry name" value="EGF_1"/>
    <property type="match status" value="1"/>
</dbReference>
<dbReference type="PROSITE" id="PS01253">
    <property type="entry name" value="FN1_1"/>
    <property type="match status" value="1"/>
</dbReference>
<keyword evidence="3" id="KW-0732">Signal</keyword>
<feature type="region of interest" description="Disordered" evidence="10">
    <location>
        <begin position="31"/>
        <end position="62"/>
    </location>
</feature>
<dbReference type="InterPro" id="IPR038178">
    <property type="entry name" value="Kringle_sf"/>
</dbReference>
<dbReference type="SMART" id="SM00058">
    <property type="entry name" value="FN1"/>
    <property type="match status" value="1"/>
</dbReference>
<evidence type="ECO:0000256" key="10">
    <source>
        <dbReference type="SAM" id="MobiDB-lite"/>
    </source>
</evidence>
<sequence length="283" mass="31383">KPAQPGPPTPPPAWKLKGGRSCGELRAEILQESRAGEKTSARKGKEQAVGGREEGKEGRRKHAEVPEFKGRCEAIMDAMKRGLCCVLLLCGAVFVSPSQEIHARFRRGARSYQVICRDEKTQMIYQQHQSWLRPVLRSNRVEYCWCNSGRAQCHSVPVKSCSEPRCFNGGTCQQALYFSDFVCQCPEGFAGKCCEIDTRATCYEDQGISYRGTWSTAESGAECTNWNSSVLAQKPYSGRRPDAIRLGLGNHNYCRTPVPRHWAWANIITAGILMGTPSPGAMC</sequence>
<dbReference type="PROSITE" id="PS50070">
    <property type="entry name" value="KRINGLE_2"/>
    <property type="match status" value="1"/>
</dbReference>
<accession>A0A2J8N7B8</accession>
<evidence type="ECO:0000256" key="1">
    <source>
        <dbReference type="ARBA" id="ARBA00022536"/>
    </source>
</evidence>
<comment type="function">
    <text evidence="6">Converts the abundant, but inactive, zymogen plasminogen to plasmin by hydrolyzing a single Arg-Val bond in plasminogen. By controlling plasmin-mediated proteolysis, it plays an important role in tissue remodeling and degradation, in cell migration and many other physiopathological events. During oocyte activation, plays a role in cortical granule reaction in the zona reaction, which contributes to the block to polyspermy.</text>
</comment>
<organism evidence="14 15">
    <name type="scientific">Pan troglodytes</name>
    <name type="common">Chimpanzee</name>
    <dbReference type="NCBI Taxonomy" id="9598"/>
    <lineage>
        <taxon>Eukaryota</taxon>
        <taxon>Metazoa</taxon>
        <taxon>Chordata</taxon>
        <taxon>Craniata</taxon>
        <taxon>Vertebrata</taxon>
        <taxon>Euteleostomi</taxon>
        <taxon>Mammalia</taxon>
        <taxon>Eutheria</taxon>
        <taxon>Euarchontoglires</taxon>
        <taxon>Primates</taxon>
        <taxon>Haplorrhini</taxon>
        <taxon>Catarrhini</taxon>
        <taxon>Hominidae</taxon>
        <taxon>Pan</taxon>
    </lineage>
</organism>
<evidence type="ECO:0000313" key="14">
    <source>
        <dbReference type="EMBL" id="PNI67660.1"/>
    </source>
</evidence>
<dbReference type="Gene3D" id="2.10.25.10">
    <property type="entry name" value="Laminin"/>
    <property type="match status" value="1"/>
</dbReference>
<dbReference type="Proteomes" id="UP000236370">
    <property type="component" value="Unassembled WGS sequence"/>
</dbReference>
<comment type="caution">
    <text evidence="14">The sequence shown here is derived from an EMBL/GenBank/DDBJ whole genome shotgun (WGS) entry which is preliminary data.</text>
</comment>
<dbReference type="InterPro" id="IPR000001">
    <property type="entry name" value="Kringle"/>
</dbReference>
<keyword evidence="2 9" id="KW-0420">Kringle</keyword>
<dbReference type="Gene3D" id="2.40.20.10">
    <property type="entry name" value="Plasminogen Kringle 4"/>
    <property type="match status" value="1"/>
</dbReference>
<feature type="disulfide bond" evidence="8">
    <location>
        <begin position="185"/>
        <end position="194"/>
    </location>
</feature>
<evidence type="ECO:0000256" key="9">
    <source>
        <dbReference type="PROSITE-ProRule" id="PRU00121"/>
    </source>
</evidence>
<dbReference type="SUPFAM" id="SSF57440">
    <property type="entry name" value="Kringle-like"/>
    <property type="match status" value="1"/>
</dbReference>
<gene>
    <name evidence="14" type="ORF">CK820_G0013033</name>
</gene>
<dbReference type="PRINTS" id="PR00018">
    <property type="entry name" value="KRINGLE"/>
</dbReference>
<dbReference type="Pfam" id="PF00039">
    <property type="entry name" value="fn1"/>
    <property type="match status" value="1"/>
</dbReference>
<dbReference type="PROSITE" id="PS01186">
    <property type="entry name" value="EGF_2"/>
    <property type="match status" value="1"/>
</dbReference>
<dbReference type="PROSITE" id="PS50026">
    <property type="entry name" value="EGF_3"/>
    <property type="match status" value="1"/>
</dbReference>
<dbReference type="SUPFAM" id="SSF57603">
    <property type="entry name" value="FnI-like domain"/>
    <property type="match status" value="1"/>
</dbReference>
<evidence type="ECO:0000259" key="11">
    <source>
        <dbReference type="PROSITE" id="PS50026"/>
    </source>
</evidence>
<feature type="domain" description="EGF-like" evidence="11">
    <location>
        <begin position="157"/>
        <end position="195"/>
    </location>
</feature>
<dbReference type="EMBL" id="NBAG03000233">
    <property type="protein sequence ID" value="PNI67660.1"/>
    <property type="molecule type" value="Genomic_DNA"/>
</dbReference>
<dbReference type="FunFam" id="2.10.70.10:FF:000043">
    <property type="entry name" value="Plasminogen activator"/>
    <property type="match status" value="1"/>
</dbReference>
<evidence type="ECO:0000256" key="2">
    <source>
        <dbReference type="ARBA" id="ARBA00022572"/>
    </source>
</evidence>
<dbReference type="PROSITE" id="PS51091">
    <property type="entry name" value="FN1_2"/>
    <property type="match status" value="1"/>
</dbReference>
<dbReference type="InterPro" id="IPR013806">
    <property type="entry name" value="Kringle-like"/>
</dbReference>
<dbReference type="Pfam" id="PF00051">
    <property type="entry name" value="Kringle"/>
    <property type="match status" value="1"/>
</dbReference>
<evidence type="ECO:0000256" key="4">
    <source>
        <dbReference type="ARBA" id="ARBA00023157"/>
    </source>
</evidence>
<comment type="caution">
    <text evidence="8">Lacks conserved residue(s) required for the propagation of feature annotation.</text>
</comment>
<dbReference type="FunFam" id="2.10.25.10:FF:000483">
    <property type="entry name" value="Tissue-type plasminogen activator"/>
    <property type="match status" value="1"/>
</dbReference>
<dbReference type="InterPro" id="IPR000083">
    <property type="entry name" value="Fibronectin_type1"/>
</dbReference>
<keyword evidence="1 8" id="KW-0245">EGF-like domain</keyword>
<evidence type="ECO:0000256" key="5">
    <source>
        <dbReference type="ARBA" id="ARBA00023180"/>
    </source>
</evidence>
<reference evidence="14 15" key="1">
    <citation type="submission" date="2017-12" db="EMBL/GenBank/DDBJ databases">
        <title>High-resolution comparative analysis of great ape genomes.</title>
        <authorList>
            <person name="Pollen A."/>
            <person name="Hastie A."/>
            <person name="Hormozdiari F."/>
            <person name="Dougherty M."/>
            <person name="Liu R."/>
            <person name="Chaisson M."/>
            <person name="Hoppe E."/>
            <person name="Hill C."/>
            <person name="Pang A."/>
            <person name="Hillier L."/>
            <person name="Baker C."/>
            <person name="Armstrong J."/>
            <person name="Shendure J."/>
            <person name="Paten B."/>
            <person name="Wilson R."/>
            <person name="Chao H."/>
            <person name="Schneider V."/>
            <person name="Ventura M."/>
            <person name="Kronenberg Z."/>
            <person name="Murali S."/>
            <person name="Gordon D."/>
            <person name="Cantsilieris S."/>
            <person name="Munson K."/>
            <person name="Nelson B."/>
            <person name="Raja A."/>
            <person name="Underwood J."/>
            <person name="Diekhans M."/>
            <person name="Fiddes I."/>
            <person name="Haussler D."/>
            <person name="Eichler E."/>
        </authorList>
    </citation>
    <scope>NUCLEOTIDE SEQUENCE [LARGE SCALE GENOMIC DNA]</scope>
    <source>
        <strain evidence="14">Yerkes chimp pedigree #C0471</strain>
    </source>
</reference>
<evidence type="ECO:0000313" key="15">
    <source>
        <dbReference type="Proteomes" id="UP000236370"/>
    </source>
</evidence>
<feature type="disulfide bond" evidence="8">
    <location>
        <begin position="166"/>
        <end position="183"/>
    </location>
</feature>
<evidence type="ECO:0000256" key="7">
    <source>
        <dbReference type="ARBA" id="ARBA00074649"/>
    </source>
</evidence>
<keyword evidence="4 8" id="KW-1015">Disulfide bond</keyword>
<feature type="non-terminal residue" evidence="14">
    <location>
        <position position="1"/>
    </location>
</feature>
<dbReference type="Pfam" id="PF00008">
    <property type="entry name" value="EGF"/>
    <property type="match status" value="1"/>
</dbReference>
<dbReference type="Gene3D" id="2.10.70.10">
    <property type="entry name" value="Complement Module, domain 1"/>
    <property type="match status" value="1"/>
</dbReference>
<evidence type="ECO:0000259" key="12">
    <source>
        <dbReference type="PROSITE" id="PS50070"/>
    </source>
</evidence>
<dbReference type="AlphaFoldDB" id="A0A2J8N7B8"/>
<evidence type="ECO:0000256" key="3">
    <source>
        <dbReference type="ARBA" id="ARBA00022729"/>
    </source>
</evidence>
<feature type="domain" description="Fibronectin type-I" evidence="13">
    <location>
        <begin position="114"/>
        <end position="156"/>
    </location>
</feature>
<name>A0A2J8N7B8_PANTR</name>
<dbReference type="InterPro" id="IPR000742">
    <property type="entry name" value="EGF"/>
</dbReference>
<proteinExistence type="predicted"/>
<evidence type="ECO:0000256" key="6">
    <source>
        <dbReference type="ARBA" id="ARBA00058178"/>
    </source>
</evidence>
<feature type="domain" description="Kringle" evidence="12">
    <location>
        <begin position="201"/>
        <end position="283"/>
    </location>
</feature>